<dbReference type="Gene3D" id="3.60.20.30">
    <property type="entry name" value="(Glycosyl)asparaginase"/>
    <property type="match status" value="1"/>
</dbReference>
<name>Q4S3Z7_TETNG</name>
<feature type="region of interest" description="Disordered" evidence="2">
    <location>
        <begin position="185"/>
        <end position="214"/>
    </location>
</feature>
<accession>Q4S3Z7</accession>
<dbReference type="GO" id="GO:0003948">
    <property type="term" value="F:N4-(beta-N-acetylglucosaminyl)-L-asparaginase activity"/>
    <property type="evidence" value="ECO:0007669"/>
    <property type="project" value="TreeGrafter"/>
</dbReference>
<protein>
    <submittedName>
        <fullName evidence="4">Chromosome 20 SCAF14744, whole genome shotgun sequence</fullName>
    </submittedName>
</protein>
<dbReference type="KEGG" id="tng:GSTEN00024418G001"/>
<dbReference type="Pfam" id="PF01112">
    <property type="entry name" value="Asparaginase_2"/>
    <property type="match status" value="1"/>
</dbReference>
<feature type="compositionally biased region" description="Polar residues" evidence="2">
    <location>
        <begin position="185"/>
        <end position="209"/>
    </location>
</feature>
<sequence>MSAWLFIFTLSLYFPLDRASLPLIINTWPFENATAAAWSALQSGGSVLDAVEKGCARCEREQCDGTVGYGGSPDETGETTLDALIMNGDTMEVGAVANLRRIKNAIGVARAVMELTEHTMLVGESASLFAESMGFPAEDLTTNKSRNIFSQWLTGNCQPNYRKVNPRNLRQRMCIQTLLSTVDPTNPSPCKNRTGEQQMPTNTPTTPSGLSHRRGRGLCRQHRWWRCSHRRWRRDDRFLPSYLAVELMRAGVDPTEACKAAISRIKRHYSQFFGAVICANTTGHYGAACNKFPGLSQFHYMVSTSESDTPILKAVDCF</sequence>
<comment type="similarity">
    <text evidence="1">Belongs to the Ntn-hydrolase family.</text>
</comment>
<organism evidence="4">
    <name type="scientific">Tetraodon nigroviridis</name>
    <name type="common">Spotted green pufferfish</name>
    <name type="synonym">Chelonodon nigroviridis</name>
    <dbReference type="NCBI Taxonomy" id="99883"/>
    <lineage>
        <taxon>Eukaryota</taxon>
        <taxon>Metazoa</taxon>
        <taxon>Chordata</taxon>
        <taxon>Craniata</taxon>
        <taxon>Vertebrata</taxon>
        <taxon>Euteleostomi</taxon>
        <taxon>Actinopterygii</taxon>
        <taxon>Neopterygii</taxon>
        <taxon>Teleostei</taxon>
        <taxon>Neoteleostei</taxon>
        <taxon>Acanthomorphata</taxon>
        <taxon>Eupercaria</taxon>
        <taxon>Tetraodontiformes</taxon>
        <taxon>Tetradontoidea</taxon>
        <taxon>Tetraodontidae</taxon>
        <taxon>Tetraodon</taxon>
    </lineage>
</organism>
<dbReference type="OrthoDB" id="188713at2759"/>
<dbReference type="GO" id="GO:0005764">
    <property type="term" value="C:lysosome"/>
    <property type="evidence" value="ECO:0007669"/>
    <property type="project" value="TreeGrafter"/>
</dbReference>
<dbReference type="AlphaFoldDB" id="Q4S3Z7"/>
<reference evidence="4" key="2">
    <citation type="submission" date="2004-02" db="EMBL/GenBank/DDBJ databases">
        <authorList>
            <consortium name="Genoscope"/>
            <consortium name="Whitehead Institute Centre for Genome Research"/>
        </authorList>
    </citation>
    <scope>NUCLEOTIDE SEQUENCE</scope>
</reference>
<dbReference type="SUPFAM" id="SSF56235">
    <property type="entry name" value="N-terminal nucleophile aminohydrolases (Ntn hydrolases)"/>
    <property type="match status" value="1"/>
</dbReference>
<proteinExistence type="inferred from homology"/>
<dbReference type="InterPro" id="IPR000246">
    <property type="entry name" value="Peptidase_T2"/>
</dbReference>
<dbReference type="PANTHER" id="PTHR10188:SF6">
    <property type="entry name" value="N(4)-(BETA-N-ACETYLGLUCOSAMINYL)-L-ASPARAGINASE"/>
    <property type="match status" value="1"/>
</dbReference>
<dbReference type="MEROPS" id="T02.001"/>
<evidence type="ECO:0000256" key="2">
    <source>
        <dbReference type="SAM" id="MobiDB-lite"/>
    </source>
</evidence>
<evidence type="ECO:0000256" key="1">
    <source>
        <dbReference type="ARBA" id="ARBA00010872"/>
    </source>
</evidence>
<evidence type="ECO:0000256" key="3">
    <source>
        <dbReference type="SAM" id="SignalP"/>
    </source>
</evidence>
<feature type="chain" id="PRO_5004243674" evidence="3">
    <location>
        <begin position="20"/>
        <end position="318"/>
    </location>
</feature>
<dbReference type="InterPro" id="IPR029055">
    <property type="entry name" value="Ntn_hydrolases_N"/>
</dbReference>
<reference evidence="4" key="1">
    <citation type="journal article" date="2004" name="Nature">
        <title>Genome duplication in the teleost fish Tetraodon nigroviridis reveals the early vertebrate proto-karyotype.</title>
        <authorList>
            <person name="Jaillon O."/>
            <person name="Aury J.-M."/>
            <person name="Brunet F."/>
            <person name="Petit J.-L."/>
            <person name="Stange-Thomann N."/>
            <person name="Mauceli E."/>
            <person name="Bouneau L."/>
            <person name="Fischer C."/>
            <person name="Ozouf-Costaz C."/>
            <person name="Bernot A."/>
            <person name="Nicaud S."/>
            <person name="Jaffe D."/>
            <person name="Fisher S."/>
            <person name="Lutfalla G."/>
            <person name="Dossat C."/>
            <person name="Segurens B."/>
            <person name="Dasilva C."/>
            <person name="Salanoubat M."/>
            <person name="Levy M."/>
            <person name="Boudet N."/>
            <person name="Castellano S."/>
            <person name="Anthouard V."/>
            <person name="Jubin C."/>
            <person name="Castelli V."/>
            <person name="Katinka M."/>
            <person name="Vacherie B."/>
            <person name="Biemont C."/>
            <person name="Skalli Z."/>
            <person name="Cattolico L."/>
            <person name="Poulain J."/>
            <person name="De Berardinis V."/>
            <person name="Cruaud C."/>
            <person name="Duprat S."/>
            <person name="Brottier P."/>
            <person name="Coutanceau J.-P."/>
            <person name="Gouzy J."/>
            <person name="Parra G."/>
            <person name="Lardier G."/>
            <person name="Chapple C."/>
            <person name="McKernan K.J."/>
            <person name="McEwan P."/>
            <person name="Bosak S."/>
            <person name="Kellis M."/>
            <person name="Volff J.-N."/>
            <person name="Guigo R."/>
            <person name="Zody M.C."/>
            <person name="Mesirov J."/>
            <person name="Lindblad-Toh K."/>
            <person name="Birren B."/>
            <person name="Nusbaum C."/>
            <person name="Kahn D."/>
            <person name="Robinson-Rechavi M."/>
            <person name="Laudet V."/>
            <person name="Schachter V."/>
            <person name="Quetier F."/>
            <person name="Saurin W."/>
            <person name="Scarpelli C."/>
            <person name="Wincker P."/>
            <person name="Lander E.S."/>
            <person name="Weissenbach J."/>
            <person name="Roest Crollius H."/>
        </authorList>
    </citation>
    <scope>NUCLEOTIDE SEQUENCE [LARGE SCALE GENOMIC DNA]</scope>
</reference>
<keyword evidence="3" id="KW-0732">Signal</keyword>
<dbReference type="PANTHER" id="PTHR10188">
    <property type="entry name" value="L-ASPARAGINASE"/>
    <property type="match status" value="1"/>
</dbReference>
<gene>
    <name evidence="4" type="ORF">GSTENG00024418001</name>
</gene>
<dbReference type="CDD" id="cd04513">
    <property type="entry name" value="Glycosylasparaginase"/>
    <property type="match status" value="1"/>
</dbReference>
<feature type="signal peptide" evidence="3">
    <location>
        <begin position="1"/>
        <end position="19"/>
    </location>
</feature>
<dbReference type="EMBL" id="CAAE01014744">
    <property type="protein sequence ID" value="CAG04635.1"/>
    <property type="molecule type" value="Genomic_DNA"/>
</dbReference>
<evidence type="ECO:0000313" key="4">
    <source>
        <dbReference type="EMBL" id="CAG04635.1"/>
    </source>
</evidence>